<protein>
    <recommendedName>
        <fullName evidence="13">Zn(2)-C6 fungal-type domain-containing protein</fullName>
    </recommendedName>
</protein>
<feature type="compositionally biased region" description="Low complexity" evidence="8">
    <location>
        <begin position="1189"/>
        <end position="1203"/>
    </location>
</feature>
<evidence type="ECO:0000256" key="8">
    <source>
        <dbReference type="SAM" id="MobiDB-lite"/>
    </source>
</evidence>
<sequence length="1588" mass="172562">MAVDDLDGLALMPLETPLLKVSRPVAACLRCRNAKVRCDGKLPACTSCERTGRAAECTSTNDQFARGKERSYVQTLETRIDKLQARLEEAHRRKPSVISLPDDDTGTAVPSRRQSLDAQRPEDEEPPTPNTSKAQRRKEASAIDDLVSGFGFLSVNATARDFYGFTSAMSYSRLILSACSKDPLPQGTTKALPPKHVATQLAQHYLNNVFQLIPVFDEASFYASVDSVYHRDTDKAQPVDHWMVRMVLAVASASLSERSGDQNFLEGIGHVCAALDFAEQVLHPGAISSVQALVLLVEYAMLDPHHFDSWSLIGAASRAMVDLGLHQDPPKGTSMTKGKLELRRRVFWCVYALDRSTSLVQTRAFSFSDDSAKVKVPFVKQVASQPSSPEPQDVPAMTWLQSHQLALDLIGLRQIQSKWYTDLFQSGRKPWDEPYPYIWAVCNDMRKWMDGVSNSASPNMRAFFELDLLYSYVYVLSPSPRVPTITPFAQTLIFEYCIRYADLMQRLISDPSYTAPLSFYDAMRVYMTGRQFLDVLQQNLETLLNGIVPARPEVRPSSAPPPAIPQVMLPPGDTVQRFNTSRSINCIKQIIDCLARFGIRWGYMSWHQRYQQETSTMLEELTMRLRSVGSNSSSQHFSSPHNSVQGQPVYQSPPPMQAHGISNYVDAGAAGQVSPPTYPPQAQQLYQQPGSGYSTSFPGQVSYSQAPMQPQPFAYGDASASFHRPSISTAPHSQFGNWGGYSGPSVPDTLDEENAVPPLNADISDELDRLFGEPPNVEGVGRLLQSSSAAEMQSRRTSMHDAADVMLWETFHLPGPSPQPSMPPRSTRTSSTGLQLRQIDSNVPRTISLSGDKGKGRAEQLQPGDLGFELWNTLHMPLEPLFDFNHQQNESVASFVDGVLTNPASGTVGLPISQHVAPLVVASQQKGPTPVPPPLPSTIAPSALQLRSTDATEHTATSDPAADSRISAESSAQLPIADCDLQRPAAGAVADHFPYPPQYAPHARPGEVKHRYAHPPPNLNVPYAGPNAPRPTQAQAHMLPLQQHPHSHYVPSYQPQSQHAQIFQHPHAHYTPISGRPNSHLDPATRLTHAHAMPAPHYTAANLADQSIVPITTSGYVFRPGMGFVCRVCGSSVFMPGVHRDQRTGVLCMGFSGDVRWDDLRGKDGFLAAGSHAPFNLPPAAFPDGDRASSTSTTSSKNGSDSSWRPVSPGGVPAESSKKKAKSTLAEGGVITREDFTLPPPPTRSRKIIQMKPSDDGVPDDALAGALKSGTAAAGAATTAPASGGRKKSGAGSTAAGRKIARKTAHSLIERRRRSKMNEEFGVLKDMVPACKGQEMHKLAILQASIDYLRYLEQCVSDLQSQSSTSPRSRPQPKSAPALRQAEEDLDSDEEMDDDPDISNTPQIPSAASTPATAGLEHSSSLVSLPSLSQITSTTTSASPLTFPGGRHYSMSSASQASYSPCFHSNTTSPAFGPQLHHQPLHFGSGTFGLGSPALKPLDSQYQLRQVAENATELLAEKRRPSSTVAGVAEVREKKRSEHEKDQEATAALLMLNSDRRQWRGASGGGGARAGDERRGEGGMSVRDLLSG</sequence>
<evidence type="ECO:0000256" key="2">
    <source>
        <dbReference type="ARBA" id="ARBA00022723"/>
    </source>
</evidence>
<dbReference type="SUPFAM" id="SSF57701">
    <property type="entry name" value="Zn2/Cys6 DNA-binding domain"/>
    <property type="match status" value="1"/>
</dbReference>
<dbReference type="PANTHER" id="PTHR47782">
    <property type="entry name" value="ZN(II)2CYS6 TRANSCRIPTION FACTOR (EUROFUNG)-RELATED"/>
    <property type="match status" value="1"/>
</dbReference>
<dbReference type="PROSITE" id="PS50048">
    <property type="entry name" value="ZN2_CY6_FUNGAL_2"/>
    <property type="match status" value="1"/>
</dbReference>
<feature type="compositionally biased region" description="Low complexity" evidence="8">
    <location>
        <begin position="1275"/>
        <end position="1298"/>
    </location>
</feature>
<feature type="region of interest" description="Disordered" evidence="8">
    <location>
        <begin position="1177"/>
        <end position="1263"/>
    </location>
</feature>
<feature type="compositionally biased region" description="Low complexity" evidence="8">
    <location>
        <begin position="824"/>
        <end position="833"/>
    </location>
</feature>
<feature type="region of interest" description="Disordered" evidence="8">
    <location>
        <begin position="1275"/>
        <end position="1300"/>
    </location>
</feature>
<dbReference type="Pfam" id="PF04082">
    <property type="entry name" value="Fungal_trans"/>
    <property type="match status" value="1"/>
</dbReference>
<feature type="compositionally biased region" description="Polar residues" evidence="8">
    <location>
        <begin position="946"/>
        <end position="958"/>
    </location>
</feature>
<dbReference type="GO" id="GO:0005634">
    <property type="term" value="C:nucleus"/>
    <property type="evidence" value="ECO:0007669"/>
    <property type="project" value="UniProtKB-SubCell"/>
</dbReference>
<keyword evidence="12" id="KW-1185">Reference proteome</keyword>
<comment type="subcellular location">
    <subcellularLocation>
        <location evidence="1">Nucleus</location>
    </subcellularLocation>
</comment>
<evidence type="ECO:0000259" key="9">
    <source>
        <dbReference type="PROSITE" id="PS50048"/>
    </source>
</evidence>
<dbReference type="SMART" id="SM00066">
    <property type="entry name" value="GAL4"/>
    <property type="match status" value="1"/>
</dbReference>
<keyword evidence="7" id="KW-0539">Nucleus</keyword>
<dbReference type="InterPro" id="IPR001138">
    <property type="entry name" value="Zn2Cys6_DnaBD"/>
</dbReference>
<dbReference type="Pfam" id="PF00172">
    <property type="entry name" value="Zn_clus"/>
    <property type="match status" value="1"/>
</dbReference>
<keyword evidence="4" id="KW-0805">Transcription regulation</keyword>
<dbReference type="Proteomes" id="UP000192596">
    <property type="component" value="Unassembled WGS sequence"/>
</dbReference>
<feature type="compositionally biased region" description="Acidic residues" evidence="8">
    <location>
        <begin position="1384"/>
        <end position="1397"/>
    </location>
</feature>
<dbReference type="PANTHER" id="PTHR47782:SF2">
    <property type="entry name" value="TRANSCRIPTION FACTOR, PUTATIVE (AFU_ORTHOLOGUE AFUA_4G12570)-RELATED"/>
    <property type="match status" value="1"/>
</dbReference>
<dbReference type="SMART" id="SM00353">
    <property type="entry name" value="HLH"/>
    <property type="match status" value="1"/>
</dbReference>
<feature type="domain" description="Zn(2)-C6 fungal-type" evidence="9">
    <location>
        <begin position="27"/>
        <end position="59"/>
    </location>
</feature>
<keyword evidence="5" id="KW-0238">DNA-binding</keyword>
<feature type="region of interest" description="Disordered" evidence="8">
    <location>
        <begin position="1360"/>
        <end position="1418"/>
    </location>
</feature>
<accession>A0A1V8TLB7</accession>
<feature type="region of interest" description="Disordered" evidence="8">
    <location>
        <begin position="815"/>
        <end position="834"/>
    </location>
</feature>
<dbReference type="GO" id="GO:0008270">
    <property type="term" value="F:zinc ion binding"/>
    <property type="evidence" value="ECO:0007669"/>
    <property type="project" value="InterPro"/>
</dbReference>
<dbReference type="InParanoid" id="A0A1V8TLB7"/>
<reference evidence="12" key="1">
    <citation type="submission" date="2017-03" db="EMBL/GenBank/DDBJ databases">
        <title>Genomes of endolithic fungi from Antarctica.</title>
        <authorList>
            <person name="Coleine C."/>
            <person name="Masonjones S."/>
            <person name="Stajich J.E."/>
        </authorList>
    </citation>
    <scope>NUCLEOTIDE SEQUENCE [LARGE SCALE GENOMIC DNA]</scope>
    <source>
        <strain evidence="12">CCFEE 5527</strain>
    </source>
</reference>
<feature type="region of interest" description="Disordered" evidence="8">
    <location>
        <begin position="946"/>
        <end position="970"/>
    </location>
</feature>
<keyword evidence="2" id="KW-0479">Metal-binding</keyword>
<dbReference type="STRING" id="1507870.A0A1V8TLB7"/>
<evidence type="ECO:0000313" key="11">
    <source>
        <dbReference type="EMBL" id="OQO12156.1"/>
    </source>
</evidence>
<dbReference type="PROSITE" id="PS00463">
    <property type="entry name" value="ZN2_CY6_FUNGAL_1"/>
    <property type="match status" value="1"/>
</dbReference>
<feature type="compositionally biased region" description="Low complexity" evidence="8">
    <location>
        <begin position="1360"/>
        <end position="1375"/>
    </location>
</feature>
<dbReference type="Gene3D" id="4.10.240.10">
    <property type="entry name" value="Zn(2)-C6 fungal-type DNA-binding domain"/>
    <property type="match status" value="1"/>
</dbReference>
<dbReference type="SMART" id="SM00906">
    <property type="entry name" value="Fungal_trans"/>
    <property type="match status" value="1"/>
</dbReference>
<dbReference type="Gene3D" id="4.10.280.10">
    <property type="entry name" value="Helix-loop-helix DNA-binding domain"/>
    <property type="match status" value="1"/>
</dbReference>
<feature type="compositionally biased region" description="Polar residues" evidence="8">
    <location>
        <begin position="1398"/>
        <end position="1412"/>
    </location>
</feature>
<keyword evidence="6" id="KW-0804">Transcription</keyword>
<dbReference type="EMBL" id="NAJO01000005">
    <property type="protein sequence ID" value="OQO12156.1"/>
    <property type="molecule type" value="Genomic_DNA"/>
</dbReference>
<dbReference type="GO" id="GO:0045944">
    <property type="term" value="P:positive regulation of transcription by RNA polymerase II"/>
    <property type="evidence" value="ECO:0007669"/>
    <property type="project" value="TreeGrafter"/>
</dbReference>
<evidence type="ECO:0000256" key="7">
    <source>
        <dbReference type="ARBA" id="ARBA00023242"/>
    </source>
</evidence>
<proteinExistence type="predicted"/>
<dbReference type="SUPFAM" id="SSF47459">
    <property type="entry name" value="HLH, helix-loop-helix DNA-binding domain"/>
    <property type="match status" value="1"/>
</dbReference>
<evidence type="ECO:0000313" key="12">
    <source>
        <dbReference type="Proteomes" id="UP000192596"/>
    </source>
</evidence>
<name>A0A1V8TLB7_9PEZI</name>
<dbReference type="CDD" id="cd00067">
    <property type="entry name" value="GAL4"/>
    <property type="match status" value="1"/>
</dbReference>
<evidence type="ECO:0000259" key="10">
    <source>
        <dbReference type="PROSITE" id="PS50888"/>
    </source>
</evidence>
<dbReference type="GO" id="GO:0043565">
    <property type="term" value="F:sequence-specific DNA binding"/>
    <property type="evidence" value="ECO:0007669"/>
    <property type="project" value="TreeGrafter"/>
</dbReference>
<dbReference type="GO" id="GO:0046983">
    <property type="term" value="F:protein dimerization activity"/>
    <property type="evidence" value="ECO:0007669"/>
    <property type="project" value="InterPro"/>
</dbReference>
<dbReference type="InterPro" id="IPR036864">
    <property type="entry name" value="Zn2-C6_fun-type_DNA-bd_sf"/>
</dbReference>
<dbReference type="OrthoDB" id="5319458at2759"/>
<dbReference type="InterPro" id="IPR007219">
    <property type="entry name" value="XnlR_reg_dom"/>
</dbReference>
<dbReference type="CDD" id="cd12148">
    <property type="entry name" value="fungal_TF_MHR"/>
    <property type="match status" value="1"/>
</dbReference>
<organism evidence="11 12">
    <name type="scientific">Cryoendolithus antarcticus</name>
    <dbReference type="NCBI Taxonomy" id="1507870"/>
    <lineage>
        <taxon>Eukaryota</taxon>
        <taxon>Fungi</taxon>
        <taxon>Dikarya</taxon>
        <taxon>Ascomycota</taxon>
        <taxon>Pezizomycotina</taxon>
        <taxon>Dothideomycetes</taxon>
        <taxon>Dothideomycetidae</taxon>
        <taxon>Cladosporiales</taxon>
        <taxon>Cladosporiaceae</taxon>
        <taxon>Cryoendolithus</taxon>
    </lineage>
</organism>
<dbReference type="Pfam" id="PF00010">
    <property type="entry name" value="HLH"/>
    <property type="match status" value="1"/>
</dbReference>
<gene>
    <name evidence="11" type="ORF">B0A48_02796</name>
</gene>
<dbReference type="InterPro" id="IPR011598">
    <property type="entry name" value="bHLH_dom"/>
</dbReference>
<comment type="caution">
    <text evidence="11">The sequence shown here is derived from an EMBL/GenBank/DDBJ whole genome shotgun (WGS) entry which is preliminary data.</text>
</comment>
<evidence type="ECO:0000256" key="4">
    <source>
        <dbReference type="ARBA" id="ARBA00023015"/>
    </source>
</evidence>
<feature type="region of interest" description="Disordered" evidence="8">
    <location>
        <begin position="91"/>
        <end position="140"/>
    </location>
</feature>
<feature type="domain" description="BHLH" evidence="10">
    <location>
        <begin position="1301"/>
        <end position="1352"/>
    </location>
</feature>
<dbReference type="PROSITE" id="PS50888">
    <property type="entry name" value="BHLH"/>
    <property type="match status" value="1"/>
</dbReference>
<feature type="region of interest" description="Disordered" evidence="8">
    <location>
        <begin position="629"/>
        <end position="660"/>
    </location>
</feature>
<evidence type="ECO:0000256" key="1">
    <source>
        <dbReference type="ARBA" id="ARBA00004123"/>
    </source>
</evidence>
<dbReference type="GO" id="GO:0000981">
    <property type="term" value="F:DNA-binding transcription factor activity, RNA polymerase II-specific"/>
    <property type="evidence" value="ECO:0007669"/>
    <property type="project" value="InterPro"/>
</dbReference>
<feature type="compositionally biased region" description="Low complexity" evidence="8">
    <location>
        <begin position="629"/>
        <end position="644"/>
    </location>
</feature>
<dbReference type="CDD" id="cd00083">
    <property type="entry name" value="bHLH_SF"/>
    <property type="match status" value="1"/>
</dbReference>
<feature type="region of interest" description="Disordered" evidence="8">
    <location>
        <begin position="1552"/>
        <end position="1588"/>
    </location>
</feature>
<evidence type="ECO:0000256" key="6">
    <source>
        <dbReference type="ARBA" id="ARBA00023163"/>
    </source>
</evidence>
<evidence type="ECO:0000256" key="5">
    <source>
        <dbReference type="ARBA" id="ARBA00023125"/>
    </source>
</evidence>
<evidence type="ECO:0008006" key="13">
    <source>
        <dbReference type="Google" id="ProtNLM"/>
    </source>
</evidence>
<dbReference type="InterPro" id="IPR036638">
    <property type="entry name" value="HLH_DNA-bd_sf"/>
</dbReference>
<dbReference type="GO" id="GO:0006351">
    <property type="term" value="P:DNA-templated transcription"/>
    <property type="evidence" value="ECO:0007669"/>
    <property type="project" value="InterPro"/>
</dbReference>
<keyword evidence="3" id="KW-0862">Zinc</keyword>
<dbReference type="InterPro" id="IPR052202">
    <property type="entry name" value="Yeast_MetPath_Reg"/>
</dbReference>
<evidence type="ECO:0000256" key="3">
    <source>
        <dbReference type="ARBA" id="ARBA00022833"/>
    </source>
</evidence>